<dbReference type="SUPFAM" id="SSF53474">
    <property type="entry name" value="alpha/beta-Hydrolases"/>
    <property type="match status" value="1"/>
</dbReference>
<dbReference type="Pfam" id="PF00561">
    <property type="entry name" value="Abhydrolase_1"/>
    <property type="match status" value="1"/>
</dbReference>
<dbReference type="Gene3D" id="3.40.50.1820">
    <property type="entry name" value="alpha/beta hydrolase"/>
    <property type="match status" value="1"/>
</dbReference>
<keyword evidence="2" id="KW-0378">Hydrolase</keyword>
<dbReference type="Proteomes" id="UP000266915">
    <property type="component" value="Unassembled WGS sequence"/>
</dbReference>
<protein>
    <submittedName>
        <fullName evidence="2">Alpha-beta hydrolase superfamily lysophospholipase</fullName>
    </submittedName>
</protein>
<feature type="domain" description="AB hydrolase-1" evidence="1">
    <location>
        <begin position="24"/>
        <end position="126"/>
    </location>
</feature>
<dbReference type="AlphaFoldDB" id="A0A3N2C4V0"/>
<evidence type="ECO:0000313" key="3">
    <source>
        <dbReference type="Proteomes" id="UP000266915"/>
    </source>
</evidence>
<sequence length="251" mass="26608">MSTDGIRIATYLHEPAPGTGDLGTIVAVHGFASSAGLNWDLSGWTRTLTRAGYRLLTLDQRGHGASDKPTDAAAYRLDVLVDDVLCVLDAYGIDEPHYLGYSLGSRVGWRLGVRHPDRVRSLSLGGLPEGDSLRDFDLEAARHHVRTGTTITHALTDTYVTMAEGVPGNDVEALIALVDGLRGGPQPSTAEVPPLPMLLVTGDDDAVAAGSRRLAGAAGARYVGLPGREHFNAVSSRAFKDAVLEFLAERG</sequence>
<comment type="caution">
    <text evidence="2">The sequence shown here is derived from an EMBL/GenBank/DDBJ whole genome shotgun (WGS) entry which is preliminary data.</text>
</comment>
<organism evidence="2 3">
    <name type="scientific">Plantibacter flavus</name>
    <dbReference type="NCBI Taxonomy" id="150123"/>
    <lineage>
        <taxon>Bacteria</taxon>
        <taxon>Bacillati</taxon>
        <taxon>Actinomycetota</taxon>
        <taxon>Actinomycetes</taxon>
        <taxon>Micrococcales</taxon>
        <taxon>Microbacteriaceae</taxon>
        <taxon>Plantibacter</taxon>
    </lineage>
</organism>
<reference evidence="2 3" key="1">
    <citation type="submission" date="2018-11" db="EMBL/GenBank/DDBJ databases">
        <title>Sequencing the genomes of 1000 actinobacteria strains.</title>
        <authorList>
            <person name="Klenk H.-P."/>
        </authorList>
    </citation>
    <scope>NUCLEOTIDE SEQUENCE [LARGE SCALE GENOMIC DNA]</scope>
    <source>
        <strain evidence="2 3">DSM 14012</strain>
    </source>
</reference>
<dbReference type="InterPro" id="IPR050471">
    <property type="entry name" value="AB_hydrolase"/>
</dbReference>
<accession>A0A3N2C4V0</accession>
<dbReference type="InterPro" id="IPR029058">
    <property type="entry name" value="AB_hydrolase_fold"/>
</dbReference>
<evidence type="ECO:0000259" key="1">
    <source>
        <dbReference type="Pfam" id="PF00561"/>
    </source>
</evidence>
<dbReference type="GO" id="GO:0004806">
    <property type="term" value="F:triacylglycerol lipase activity"/>
    <property type="evidence" value="ECO:0007669"/>
    <property type="project" value="TreeGrafter"/>
</dbReference>
<dbReference type="GO" id="GO:0046503">
    <property type="term" value="P:glycerolipid catabolic process"/>
    <property type="evidence" value="ECO:0007669"/>
    <property type="project" value="TreeGrafter"/>
</dbReference>
<name>A0A3N2C4V0_9MICO</name>
<keyword evidence="3" id="KW-1185">Reference proteome</keyword>
<dbReference type="PANTHER" id="PTHR43433:SF5">
    <property type="entry name" value="AB HYDROLASE-1 DOMAIN-CONTAINING PROTEIN"/>
    <property type="match status" value="1"/>
</dbReference>
<gene>
    <name evidence="2" type="ORF">EDD42_2617</name>
</gene>
<dbReference type="PRINTS" id="PR00111">
    <property type="entry name" value="ABHYDROLASE"/>
</dbReference>
<dbReference type="InterPro" id="IPR000073">
    <property type="entry name" value="AB_hydrolase_1"/>
</dbReference>
<dbReference type="EMBL" id="RKHL01000001">
    <property type="protein sequence ID" value="ROR82526.1"/>
    <property type="molecule type" value="Genomic_DNA"/>
</dbReference>
<dbReference type="PANTHER" id="PTHR43433">
    <property type="entry name" value="HYDROLASE, ALPHA/BETA FOLD FAMILY PROTEIN"/>
    <property type="match status" value="1"/>
</dbReference>
<proteinExistence type="predicted"/>
<evidence type="ECO:0000313" key="2">
    <source>
        <dbReference type="EMBL" id="ROR82526.1"/>
    </source>
</evidence>